<comment type="similarity">
    <text evidence="5">Belongs to the DEAD box helicase family.</text>
</comment>
<evidence type="ECO:0000256" key="2">
    <source>
        <dbReference type="ARBA" id="ARBA00022801"/>
    </source>
</evidence>
<evidence type="ECO:0000259" key="9">
    <source>
        <dbReference type="PROSITE" id="PS51194"/>
    </source>
</evidence>
<dbReference type="InterPro" id="IPR027417">
    <property type="entry name" value="P-loop_NTPase"/>
</dbReference>
<dbReference type="Proteomes" id="UP000316426">
    <property type="component" value="Chromosome"/>
</dbReference>
<dbReference type="RefSeq" id="WP_145113076.1">
    <property type="nucleotide sequence ID" value="NZ_CP036349.1"/>
</dbReference>
<keyword evidence="3 11" id="KW-0347">Helicase</keyword>
<feature type="compositionally biased region" description="Polar residues" evidence="7">
    <location>
        <begin position="73"/>
        <end position="82"/>
    </location>
</feature>
<dbReference type="GO" id="GO:0003724">
    <property type="term" value="F:RNA helicase activity"/>
    <property type="evidence" value="ECO:0007669"/>
    <property type="project" value="UniProtKB-EC"/>
</dbReference>
<keyword evidence="4" id="KW-0067">ATP-binding</keyword>
<feature type="region of interest" description="Disordered" evidence="7">
    <location>
        <begin position="405"/>
        <end position="492"/>
    </location>
</feature>
<evidence type="ECO:0000256" key="6">
    <source>
        <dbReference type="PROSITE-ProRule" id="PRU00552"/>
    </source>
</evidence>
<dbReference type="PANTHER" id="PTHR47959:SF13">
    <property type="entry name" value="ATP-DEPENDENT RNA HELICASE RHLE"/>
    <property type="match status" value="1"/>
</dbReference>
<dbReference type="GO" id="GO:0003676">
    <property type="term" value="F:nucleic acid binding"/>
    <property type="evidence" value="ECO:0007669"/>
    <property type="project" value="InterPro"/>
</dbReference>
<evidence type="ECO:0000256" key="3">
    <source>
        <dbReference type="ARBA" id="ARBA00022806"/>
    </source>
</evidence>
<dbReference type="KEGG" id="bmei:Spa11_27670"/>
<feature type="domain" description="Helicase ATP-binding" evidence="8">
    <location>
        <begin position="32"/>
        <end position="238"/>
    </location>
</feature>
<dbReference type="EC" id="3.6.4.13" evidence="11"/>
<dbReference type="InterPro" id="IPR050079">
    <property type="entry name" value="DEAD_box_RNA_helicase"/>
</dbReference>
<accession>A0A518K9U6</accession>
<dbReference type="PROSITE" id="PS51194">
    <property type="entry name" value="HELICASE_CTER"/>
    <property type="match status" value="1"/>
</dbReference>
<feature type="domain" description="Helicase C-terminal" evidence="9">
    <location>
        <begin position="265"/>
        <end position="411"/>
    </location>
</feature>
<feature type="compositionally biased region" description="Low complexity" evidence="7">
    <location>
        <begin position="466"/>
        <end position="480"/>
    </location>
</feature>
<dbReference type="EMBL" id="CP036349">
    <property type="protein sequence ID" value="QDV74562.1"/>
    <property type="molecule type" value="Genomic_DNA"/>
</dbReference>
<evidence type="ECO:0000259" key="10">
    <source>
        <dbReference type="PROSITE" id="PS51195"/>
    </source>
</evidence>
<keyword evidence="1" id="KW-0547">Nucleotide-binding</keyword>
<dbReference type="InterPro" id="IPR001650">
    <property type="entry name" value="Helicase_C-like"/>
</dbReference>
<evidence type="ECO:0000256" key="5">
    <source>
        <dbReference type="ARBA" id="ARBA00038437"/>
    </source>
</evidence>
<reference evidence="11 12" key="1">
    <citation type="submission" date="2019-02" db="EMBL/GenBank/DDBJ databases">
        <title>Deep-cultivation of Planctomycetes and their phenomic and genomic characterization uncovers novel biology.</title>
        <authorList>
            <person name="Wiegand S."/>
            <person name="Jogler M."/>
            <person name="Boedeker C."/>
            <person name="Pinto D."/>
            <person name="Vollmers J."/>
            <person name="Rivas-Marin E."/>
            <person name="Kohn T."/>
            <person name="Peeters S.H."/>
            <person name="Heuer A."/>
            <person name="Rast P."/>
            <person name="Oberbeckmann S."/>
            <person name="Bunk B."/>
            <person name="Jeske O."/>
            <person name="Meyerdierks A."/>
            <person name="Storesund J.E."/>
            <person name="Kallscheuer N."/>
            <person name="Luecker S."/>
            <person name="Lage O.M."/>
            <person name="Pohl T."/>
            <person name="Merkel B.J."/>
            <person name="Hornburger P."/>
            <person name="Mueller R.-W."/>
            <person name="Bruemmer F."/>
            <person name="Labrenz M."/>
            <person name="Spormann A.M."/>
            <person name="Op den Camp H."/>
            <person name="Overmann J."/>
            <person name="Amann R."/>
            <person name="Jetten M.S.M."/>
            <person name="Mascher T."/>
            <person name="Medema M.H."/>
            <person name="Devos D.P."/>
            <person name="Kaster A.-K."/>
            <person name="Ovreas L."/>
            <person name="Rohde M."/>
            <person name="Galperin M.Y."/>
            <person name="Jogler C."/>
        </authorList>
    </citation>
    <scope>NUCLEOTIDE SEQUENCE [LARGE SCALE GENOMIC DNA]</scope>
    <source>
        <strain evidence="11 12">Spa11</strain>
    </source>
</reference>
<feature type="domain" description="DEAD-box RNA helicase Q" evidence="10">
    <location>
        <begin position="1"/>
        <end position="29"/>
    </location>
</feature>
<dbReference type="InterPro" id="IPR044742">
    <property type="entry name" value="DEAD/DEAH_RhlB"/>
</dbReference>
<organism evidence="11 12">
    <name type="scientific">Botrimarina mediterranea</name>
    <dbReference type="NCBI Taxonomy" id="2528022"/>
    <lineage>
        <taxon>Bacteria</taxon>
        <taxon>Pseudomonadati</taxon>
        <taxon>Planctomycetota</taxon>
        <taxon>Planctomycetia</taxon>
        <taxon>Pirellulales</taxon>
        <taxon>Lacipirellulaceae</taxon>
        <taxon>Botrimarina</taxon>
    </lineage>
</organism>
<evidence type="ECO:0000256" key="4">
    <source>
        <dbReference type="ARBA" id="ARBA00022840"/>
    </source>
</evidence>
<dbReference type="CDD" id="cd00268">
    <property type="entry name" value="DEADc"/>
    <property type="match status" value="1"/>
</dbReference>
<evidence type="ECO:0000256" key="7">
    <source>
        <dbReference type="SAM" id="MobiDB-lite"/>
    </source>
</evidence>
<feature type="compositionally biased region" description="Gly residues" evidence="7">
    <location>
        <begin position="424"/>
        <end position="433"/>
    </location>
</feature>
<feature type="short sequence motif" description="Q motif" evidence="6">
    <location>
        <begin position="1"/>
        <end position="29"/>
    </location>
</feature>
<keyword evidence="12" id="KW-1185">Reference proteome</keyword>
<dbReference type="SUPFAM" id="SSF52540">
    <property type="entry name" value="P-loop containing nucleoside triphosphate hydrolases"/>
    <property type="match status" value="1"/>
</dbReference>
<evidence type="ECO:0000259" key="8">
    <source>
        <dbReference type="PROSITE" id="PS51192"/>
    </source>
</evidence>
<dbReference type="InterPro" id="IPR011545">
    <property type="entry name" value="DEAD/DEAH_box_helicase_dom"/>
</dbReference>
<dbReference type="GO" id="GO:0005829">
    <property type="term" value="C:cytosol"/>
    <property type="evidence" value="ECO:0007669"/>
    <property type="project" value="TreeGrafter"/>
</dbReference>
<dbReference type="InterPro" id="IPR014014">
    <property type="entry name" value="RNA_helicase_DEAD_Q_motif"/>
</dbReference>
<dbReference type="GO" id="GO:0005524">
    <property type="term" value="F:ATP binding"/>
    <property type="evidence" value="ECO:0007669"/>
    <property type="project" value="UniProtKB-KW"/>
</dbReference>
<dbReference type="GO" id="GO:0016787">
    <property type="term" value="F:hydrolase activity"/>
    <property type="evidence" value="ECO:0007669"/>
    <property type="project" value="UniProtKB-KW"/>
</dbReference>
<keyword evidence="2 11" id="KW-0378">Hydrolase</keyword>
<feature type="compositionally biased region" description="Basic residues" evidence="7">
    <location>
        <begin position="481"/>
        <end position="492"/>
    </location>
</feature>
<dbReference type="Pfam" id="PF00270">
    <property type="entry name" value="DEAD"/>
    <property type="match status" value="1"/>
</dbReference>
<proteinExistence type="inferred from homology"/>
<feature type="compositionally biased region" description="Basic residues" evidence="7">
    <location>
        <begin position="447"/>
        <end position="456"/>
    </location>
</feature>
<evidence type="ECO:0000313" key="12">
    <source>
        <dbReference type="Proteomes" id="UP000316426"/>
    </source>
</evidence>
<dbReference type="Pfam" id="PF00271">
    <property type="entry name" value="Helicase_C"/>
    <property type="match status" value="1"/>
</dbReference>
<feature type="region of interest" description="Disordered" evidence="7">
    <location>
        <begin position="67"/>
        <end position="105"/>
    </location>
</feature>
<dbReference type="SMART" id="SM00487">
    <property type="entry name" value="DEXDc"/>
    <property type="match status" value="1"/>
</dbReference>
<dbReference type="Gene3D" id="3.40.50.300">
    <property type="entry name" value="P-loop containing nucleotide triphosphate hydrolases"/>
    <property type="match status" value="2"/>
</dbReference>
<dbReference type="AlphaFoldDB" id="A0A518K9U6"/>
<dbReference type="InterPro" id="IPR014001">
    <property type="entry name" value="Helicase_ATP-bd"/>
</dbReference>
<dbReference type="PROSITE" id="PS51192">
    <property type="entry name" value="HELICASE_ATP_BIND_1"/>
    <property type="match status" value="1"/>
</dbReference>
<dbReference type="SMART" id="SM00490">
    <property type="entry name" value="HELICc"/>
    <property type="match status" value="1"/>
</dbReference>
<dbReference type="PANTHER" id="PTHR47959">
    <property type="entry name" value="ATP-DEPENDENT RNA HELICASE RHLE-RELATED"/>
    <property type="match status" value="1"/>
</dbReference>
<sequence length="492" mass="53793">MKFADLGLAEPFFRAVKELGYEVATPIQAQAIPSILAGCDLIGCAQTGTGKTAAFTLPMLDRLVQSTPKRDTNTAQPEQQESTVERPNRPERRRNRHGATPKPRTIRGLVLAPTRELAAQIGASLNRYGKHTALRNAIIYGGVSQVPQVKALRHGVDVLVATPGRLLDLVNQGYVELKHVQVLVFDEADQMLDMGFLPDLKRIERLVPRERQTLMFSATMPEPIRQIANEWLHNPVSVQVTPVSTPADRIEQSVHFVDQKQKPDLLTQLLHETARGRTLVFSRTKHGADKIVKHLERKGLEAAAIHGNKSQGARNRALERFKGKNPPVLVATDIAARGLDIREVTHIVNYDLPEVPETYVHRIGRTARAGAEGIAFSFCAGDERGLLRQIERLMKVSIRIEPTLDGFEPTEPISHGTTRKKSGGRGGRSGGSQGKPKGPIKLESTGKPRRPSRNKAKSSGSGGAKPAGNRAAGATATATRPPKKKSRHRSAI</sequence>
<name>A0A518K9U6_9BACT</name>
<evidence type="ECO:0000313" key="11">
    <source>
        <dbReference type="EMBL" id="QDV74562.1"/>
    </source>
</evidence>
<dbReference type="PROSITE" id="PS51195">
    <property type="entry name" value="Q_MOTIF"/>
    <property type="match status" value="1"/>
</dbReference>
<gene>
    <name evidence="11" type="primary">rhlE</name>
    <name evidence="11" type="ORF">Spa11_27670</name>
</gene>
<evidence type="ECO:0000256" key="1">
    <source>
        <dbReference type="ARBA" id="ARBA00022741"/>
    </source>
</evidence>
<protein>
    <submittedName>
        <fullName evidence="11">ATP-dependent RNA helicase RhlE</fullName>
        <ecNumber evidence="11">3.6.4.13</ecNumber>
    </submittedName>
</protein>
<dbReference type="CDD" id="cd18787">
    <property type="entry name" value="SF2_C_DEAD"/>
    <property type="match status" value="1"/>
</dbReference>